<accession>A0A9Q1KUN4</accession>
<keyword evidence="2" id="KW-1185">Reference proteome</keyword>
<dbReference type="InterPro" id="IPR039904">
    <property type="entry name" value="TRANK1"/>
</dbReference>
<dbReference type="OrthoDB" id="3156807at2759"/>
<dbReference type="EMBL" id="JAKOGI010000017">
    <property type="protein sequence ID" value="KAJ8450215.1"/>
    <property type="molecule type" value="Genomic_DNA"/>
</dbReference>
<sequence length="540" mass="61749">MLDSLLKTAEASMHELVKDEMPIKKLAYYWNRWKDHVLSIFKYLDSQKGQTIGQYLHYGEFCFEYLGVRKQSDDPNSSCCLLYADAQWVKYVPGRTSKTDSISMYQLLAASRRHWCMELVQSGMDFLKTLKSLYDLAIHSSMPSRGIRVQLFEAVALLRTDSRFLNHRSDILLSLQSYIELLEEPYFLHIFSLGRTLPSEETILQSESSRSLLKEVILKKIMLSVVDEGVSGELTSSHVRQVVVILLGSSSTFNEPFKETTSETKNDSPWQLLLKDLVKGPESEAPNAVESRKPEKSRLNVSPVCNLHGALADLCKSWREEHDCMSPCCFIYLLDRLLVSGFKGHLFATRSSVIEWFMHVDWKVDSRIFTIDAGESSSIVGPAYDLLAQTLHQLLLMSHHDTKEWIKNSRLDVENSFQVLILRLTILMCMICLNSGKYLDLLNDVINRSEIISELLSPFVQVLVKREGCSLPNVLAEALHKVNDPLVIMRGKFTPKLYARHAIFLNVFDRTTQYKGSIIGKLFRNCSHEMGAFLPRKLLF</sequence>
<dbReference type="AlphaFoldDB" id="A0A9Q1KUN4"/>
<dbReference type="PANTHER" id="PTHR21529:SF4">
    <property type="entry name" value="TPR AND ANKYRIN REPEAT-CONTAINING PROTEIN 1"/>
    <property type="match status" value="1"/>
</dbReference>
<protein>
    <submittedName>
        <fullName evidence="1">Uncharacterized protein</fullName>
    </submittedName>
</protein>
<dbReference type="Proteomes" id="UP001153076">
    <property type="component" value="Unassembled WGS sequence"/>
</dbReference>
<gene>
    <name evidence="1" type="ORF">Cgig2_033409</name>
</gene>
<evidence type="ECO:0000313" key="2">
    <source>
        <dbReference type="Proteomes" id="UP001153076"/>
    </source>
</evidence>
<comment type="caution">
    <text evidence="1">The sequence shown here is derived from an EMBL/GenBank/DDBJ whole genome shotgun (WGS) entry which is preliminary data.</text>
</comment>
<reference evidence="1" key="1">
    <citation type="submission" date="2022-04" db="EMBL/GenBank/DDBJ databases">
        <title>Carnegiea gigantea Genome sequencing and assembly v2.</title>
        <authorList>
            <person name="Copetti D."/>
            <person name="Sanderson M.J."/>
            <person name="Burquez A."/>
            <person name="Wojciechowski M.F."/>
        </authorList>
    </citation>
    <scope>NUCLEOTIDE SEQUENCE</scope>
    <source>
        <strain evidence="1">SGP5-SGP5p</strain>
        <tissue evidence="1">Aerial part</tissue>
    </source>
</reference>
<dbReference type="PANTHER" id="PTHR21529">
    <property type="entry name" value="MAMMARY TURMOR VIRUS RECEPTOR HOMOLOG 1, 2 MTVR1, 2"/>
    <property type="match status" value="1"/>
</dbReference>
<proteinExistence type="predicted"/>
<name>A0A9Q1KUN4_9CARY</name>
<evidence type="ECO:0000313" key="1">
    <source>
        <dbReference type="EMBL" id="KAJ8450215.1"/>
    </source>
</evidence>
<organism evidence="1 2">
    <name type="scientific">Carnegiea gigantea</name>
    <dbReference type="NCBI Taxonomy" id="171969"/>
    <lineage>
        <taxon>Eukaryota</taxon>
        <taxon>Viridiplantae</taxon>
        <taxon>Streptophyta</taxon>
        <taxon>Embryophyta</taxon>
        <taxon>Tracheophyta</taxon>
        <taxon>Spermatophyta</taxon>
        <taxon>Magnoliopsida</taxon>
        <taxon>eudicotyledons</taxon>
        <taxon>Gunneridae</taxon>
        <taxon>Pentapetalae</taxon>
        <taxon>Caryophyllales</taxon>
        <taxon>Cactineae</taxon>
        <taxon>Cactaceae</taxon>
        <taxon>Cactoideae</taxon>
        <taxon>Echinocereeae</taxon>
        <taxon>Carnegiea</taxon>
    </lineage>
</organism>